<proteinExistence type="predicted"/>
<dbReference type="EMBL" id="CP034465">
    <property type="protein sequence ID" value="AZP03306.1"/>
    <property type="molecule type" value="Genomic_DNA"/>
</dbReference>
<dbReference type="AlphaFoldDB" id="A0A3S9H7I1"/>
<evidence type="ECO:0000256" key="1">
    <source>
        <dbReference type="SAM" id="Phobius"/>
    </source>
</evidence>
<sequence length="105" mass="11861">MAKRKGRQIQRKNIQVKAPKLYDSLGKEKEIISQEEQEATYENTFLFTIIGMFVGMLIGYFLDNMALGFGIGILIGGMIDSILNTARKKKFEAELAPNQETSKKN</sequence>
<accession>A0A3S9H7I1</accession>
<evidence type="ECO:0000313" key="2">
    <source>
        <dbReference type="EMBL" id="AZP03306.1"/>
    </source>
</evidence>
<reference evidence="3" key="1">
    <citation type="submission" date="2018-12" db="EMBL/GenBank/DDBJ databases">
        <title>Complete genome sequencing of Jeotgalibaca sp. H21T32.</title>
        <authorList>
            <person name="Bae J.-W."/>
            <person name="Lee S.-Y."/>
        </authorList>
    </citation>
    <scope>NUCLEOTIDE SEQUENCE [LARGE SCALE GENOMIC DNA]</scope>
    <source>
        <strain evidence="3">H21T32</strain>
    </source>
</reference>
<dbReference type="RefSeq" id="WP_126108407.1">
    <property type="nucleotide sequence ID" value="NZ_CP034465.1"/>
</dbReference>
<dbReference type="Proteomes" id="UP000273326">
    <property type="component" value="Chromosome"/>
</dbReference>
<evidence type="ECO:0008006" key="4">
    <source>
        <dbReference type="Google" id="ProtNLM"/>
    </source>
</evidence>
<keyword evidence="1" id="KW-1133">Transmembrane helix</keyword>
<keyword evidence="1" id="KW-0472">Membrane</keyword>
<keyword evidence="1" id="KW-0812">Transmembrane</keyword>
<protein>
    <recommendedName>
        <fullName evidence="4">Glycine zipper family protein</fullName>
    </recommendedName>
</protein>
<feature type="transmembrane region" description="Helical" evidence="1">
    <location>
        <begin position="68"/>
        <end position="86"/>
    </location>
</feature>
<keyword evidence="3" id="KW-1185">Reference proteome</keyword>
<name>A0A3S9H7I1_9LACT</name>
<gene>
    <name evidence="2" type="ORF">EJN90_00715</name>
</gene>
<feature type="transmembrane region" description="Helical" evidence="1">
    <location>
        <begin position="44"/>
        <end position="62"/>
    </location>
</feature>
<dbReference type="KEGG" id="jeh:EJN90_00715"/>
<organism evidence="2 3">
    <name type="scientific">Jeotgalibaca ciconiae</name>
    <dbReference type="NCBI Taxonomy" id="2496265"/>
    <lineage>
        <taxon>Bacteria</taxon>
        <taxon>Bacillati</taxon>
        <taxon>Bacillota</taxon>
        <taxon>Bacilli</taxon>
        <taxon>Lactobacillales</taxon>
        <taxon>Carnobacteriaceae</taxon>
        <taxon>Jeotgalibaca</taxon>
    </lineage>
</organism>
<evidence type="ECO:0000313" key="3">
    <source>
        <dbReference type="Proteomes" id="UP000273326"/>
    </source>
</evidence>